<protein>
    <recommendedName>
        <fullName evidence="3">DUF4893 domain-containing protein</fullName>
    </recommendedName>
</protein>
<keyword evidence="1" id="KW-0732">Signal</keyword>
<reference evidence="2" key="1">
    <citation type="submission" date="2020-02" db="EMBL/GenBank/DDBJ databases">
        <authorList>
            <person name="Meier V. D."/>
        </authorList>
    </citation>
    <scope>NUCLEOTIDE SEQUENCE</scope>
    <source>
        <strain evidence="2">AVDCRST_MAG09</strain>
    </source>
</reference>
<gene>
    <name evidence="2" type="ORF">AVDCRST_MAG09-1451</name>
</gene>
<proteinExistence type="predicted"/>
<feature type="signal peptide" evidence="1">
    <location>
        <begin position="1"/>
        <end position="19"/>
    </location>
</feature>
<dbReference type="AlphaFoldDB" id="A0A6J4T3L4"/>
<evidence type="ECO:0008006" key="3">
    <source>
        <dbReference type="Google" id="ProtNLM"/>
    </source>
</evidence>
<sequence>MTMMRFLLLAAILPLTACVAMRPGGIVAGESRDWRQAVTTDDRERLRGWRNAWMEALQQAQAGGYGPQVAQQGALLQPDAALPGPAIPNGTYRCRTVKLGAGSAGMLPFVAYPAFSCRVKAERDLQGFAKLGGSQRHVGLIFPHDQLRGVFLGTLVLGDEARAMQYGADAERDLAGHVERIGPNRWRLVLPRPRFESLVDVVELAPA</sequence>
<feature type="chain" id="PRO_5026944209" description="DUF4893 domain-containing protein" evidence="1">
    <location>
        <begin position="20"/>
        <end position="207"/>
    </location>
</feature>
<dbReference type="EMBL" id="CADCVZ010000035">
    <property type="protein sequence ID" value="CAA9512330.1"/>
    <property type="molecule type" value="Genomic_DNA"/>
</dbReference>
<dbReference type="Pfam" id="PF16233">
    <property type="entry name" value="DUF4893"/>
    <property type="match status" value="1"/>
</dbReference>
<name>A0A6J4T3L4_9SPHN</name>
<evidence type="ECO:0000256" key="1">
    <source>
        <dbReference type="SAM" id="SignalP"/>
    </source>
</evidence>
<dbReference type="InterPro" id="IPR032609">
    <property type="entry name" value="DUF4893"/>
</dbReference>
<organism evidence="2">
    <name type="scientific">uncultured Sphingomonas sp</name>
    <dbReference type="NCBI Taxonomy" id="158754"/>
    <lineage>
        <taxon>Bacteria</taxon>
        <taxon>Pseudomonadati</taxon>
        <taxon>Pseudomonadota</taxon>
        <taxon>Alphaproteobacteria</taxon>
        <taxon>Sphingomonadales</taxon>
        <taxon>Sphingomonadaceae</taxon>
        <taxon>Sphingomonas</taxon>
        <taxon>environmental samples</taxon>
    </lineage>
</organism>
<accession>A0A6J4T3L4</accession>
<evidence type="ECO:0000313" key="2">
    <source>
        <dbReference type="EMBL" id="CAA9512330.1"/>
    </source>
</evidence>